<dbReference type="Proteomes" id="UP000441399">
    <property type="component" value="Unassembled WGS sequence"/>
</dbReference>
<dbReference type="AlphaFoldDB" id="A0A5S9MYT8"/>
<protein>
    <submittedName>
        <fullName evidence="1">Uncharacterized protein</fullName>
    </submittedName>
</protein>
<gene>
    <name evidence="1" type="ORF">OPDIPICF_00373</name>
</gene>
<dbReference type="OrthoDB" id="3212305at2"/>
<name>A0A5S9MYT8_9GAMM</name>
<evidence type="ECO:0000313" key="2">
    <source>
        <dbReference type="Proteomes" id="UP000441399"/>
    </source>
</evidence>
<keyword evidence="2" id="KW-1185">Reference proteome</keyword>
<sequence>MPIDIALDAFNTSTLKTMRAFISSKGRHIFRLTDPMSSMAVIVDFDHPRGKQAIQQARQRQQAVIAIAREAQKDTPYHDLIWVNKPVTSLTMIAAGEKLHRRFNDSEARHNSTPETPKADWEKLAPKTQWENGNTISFDINKNPFYAPENTLQGYIDRAKQMSAKKEQQMVIHCENRQLIVDASTNRLYINFKVSVLKALCRFELNRKNTTIRPALNNNRQLEERFHAMCLDKALWEIALMCSRGRLPNGINENTPLQLSQWPIFTRWHIAPHAMRISSVWIQQTATAAQVANQLNIEPYFAYAFLAAAMAAGIAEMDNSQAKTTKMNEYPQVAETRKLIKNLMRKLVGA</sequence>
<reference evidence="1 2" key="1">
    <citation type="submission" date="2019-11" db="EMBL/GenBank/DDBJ databases">
        <authorList>
            <person name="Holert J."/>
        </authorList>
    </citation>
    <scope>NUCLEOTIDE SEQUENCE [LARGE SCALE GENOMIC DNA]</scope>
    <source>
        <strain evidence="1">SB11_3</strain>
    </source>
</reference>
<accession>A0A5S9MYT8</accession>
<organism evidence="1 2">
    <name type="scientific">BD1-7 clade bacterium</name>
    <dbReference type="NCBI Taxonomy" id="2029982"/>
    <lineage>
        <taxon>Bacteria</taxon>
        <taxon>Pseudomonadati</taxon>
        <taxon>Pseudomonadota</taxon>
        <taxon>Gammaproteobacteria</taxon>
        <taxon>Cellvibrionales</taxon>
        <taxon>Spongiibacteraceae</taxon>
        <taxon>BD1-7 clade</taxon>
    </lineage>
</organism>
<proteinExistence type="predicted"/>
<dbReference type="EMBL" id="CACSIO010000001">
    <property type="protein sequence ID" value="CAA0082063.1"/>
    <property type="molecule type" value="Genomic_DNA"/>
</dbReference>
<evidence type="ECO:0000313" key="1">
    <source>
        <dbReference type="EMBL" id="CAA0082063.1"/>
    </source>
</evidence>